<dbReference type="Proteomes" id="UP000059419">
    <property type="component" value="Chromosome 1"/>
</dbReference>
<proteinExistence type="predicted"/>
<reference evidence="3" key="1">
    <citation type="submission" date="2015-11" db="EMBL/GenBank/DDBJ databases">
        <authorList>
            <person name="Blom J."/>
        </authorList>
    </citation>
    <scope>NUCLEOTIDE SEQUENCE [LARGE SCALE GENOMIC DNA]</scope>
</reference>
<evidence type="ECO:0000313" key="2">
    <source>
        <dbReference type="EMBL" id="CUU23819.1"/>
    </source>
</evidence>
<dbReference type="KEGG" id="ege:EM595_1585"/>
<sequence>MLLTAGSGVLLRKNESGSMIFTLMLFSLAITGGLWLCQLVYYRASLHNVIVWQQAVEQEHQLWWETHQRTLALRDVVLIGPAGSETADWHQVLSRERRPPEGHQESGGKVLRSGCIFSHDIAAREQQLARLLVLLWQKQQHEPPGAFTAVFWLGSEAAWQAFGSQMNTSFPEIELPAQPEIWHGEATLSRMAAQLGEGNSQQFLLAGCHVCVASSDHPLPAGESAVLWRIAVEGPVVLPRGEVFSAADGEALNEVCQRALKQSDLHDIPDACVLFSHPGQPQLAETGWNVTHHLQDAYWGDVGNMQMPIVISLAALHALEHQQPCGWIAADPHHTLALGIVKPYGKG</sequence>
<evidence type="ECO:0000256" key="1">
    <source>
        <dbReference type="SAM" id="Phobius"/>
    </source>
</evidence>
<dbReference type="EMBL" id="LN907827">
    <property type="protein sequence ID" value="CUU23819.1"/>
    <property type="molecule type" value="Genomic_DNA"/>
</dbReference>
<keyword evidence="1" id="KW-0812">Transmembrane</keyword>
<dbReference type="STRING" id="1619313.EM595_1585"/>
<protein>
    <submittedName>
        <fullName evidence="2">Uncharacterized protein</fullName>
    </submittedName>
</protein>
<name>A0A0U5L3X4_9GAMM</name>
<gene>
    <name evidence="2" type="ORF">EM595_1585</name>
</gene>
<dbReference type="AlphaFoldDB" id="A0A0U5L3X4"/>
<accession>A0A0U5L3X4</accession>
<dbReference type="PATRIC" id="fig|1619313.3.peg.1646"/>
<evidence type="ECO:0000313" key="3">
    <source>
        <dbReference type="Proteomes" id="UP000059419"/>
    </source>
</evidence>
<keyword evidence="3" id="KW-1185">Reference proteome</keyword>
<organism evidence="2 3">
    <name type="scientific">Duffyella gerundensis</name>
    <dbReference type="NCBI Taxonomy" id="1619313"/>
    <lineage>
        <taxon>Bacteria</taxon>
        <taxon>Pseudomonadati</taxon>
        <taxon>Pseudomonadota</taxon>
        <taxon>Gammaproteobacteria</taxon>
        <taxon>Enterobacterales</taxon>
        <taxon>Erwiniaceae</taxon>
        <taxon>Duffyella</taxon>
    </lineage>
</organism>
<keyword evidence="1" id="KW-1133">Transmembrane helix</keyword>
<feature type="transmembrane region" description="Helical" evidence="1">
    <location>
        <begin position="20"/>
        <end position="42"/>
    </location>
</feature>
<keyword evidence="1" id="KW-0472">Membrane</keyword>